<feature type="region of interest" description="Disordered" evidence="1">
    <location>
        <begin position="144"/>
        <end position="171"/>
    </location>
</feature>
<dbReference type="EMBL" id="JH921448">
    <property type="protein sequence ID" value="EKD13674.1"/>
    <property type="molecule type" value="Genomic_DNA"/>
</dbReference>
<protein>
    <submittedName>
        <fullName evidence="2">Uncharacterized protein</fullName>
    </submittedName>
</protein>
<proteinExistence type="predicted"/>
<accession>K1XMK2</accession>
<feature type="region of interest" description="Disordered" evidence="1">
    <location>
        <begin position="432"/>
        <end position="451"/>
    </location>
</feature>
<keyword evidence="3" id="KW-1185">Reference proteome</keyword>
<feature type="region of interest" description="Disordered" evidence="1">
    <location>
        <begin position="606"/>
        <end position="631"/>
    </location>
</feature>
<feature type="region of interest" description="Disordered" evidence="1">
    <location>
        <begin position="370"/>
        <end position="393"/>
    </location>
</feature>
<reference evidence="2 3" key="1">
    <citation type="journal article" date="2012" name="BMC Genomics">
        <title>Sequencing the genome of Marssonina brunnea reveals fungus-poplar co-evolution.</title>
        <authorList>
            <person name="Zhu S."/>
            <person name="Cao Y.-Z."/>
            <person name="Jiang C."/>
            <person name="Tan B.-Y."/>
            <person name="Wang Z."/>
            <person name="Feng S."/>
            <person name="Zhang L."/>
            <person name="Su X.-H."/>
            <person name="Brejova B."/>
            <person name="Vinar T."/>
            <person name="Xu M."/>
            <person name="Wang M.-X."/>
            <person name="Zhang S.-G."/>
            <person name="Huang M.-R."/>
            <person name="Wu R."/>
            <person name="Zhou Y."/>
        </authorList>
    </citation>
    <scope>NUCLEOTIDE SEQUENCE [LARGE SCALE GENOMIC DNA]</scope>
    <source>
        <strain evidence="2 3">MB_m1</strain>
    </source>
</reference>
<dbReference type="eggNOG" id="ENOG502RJV1">
    <property type="taxonomic scope" value="Eukaryota"/>
</dbReference>
<dbReference type="KEGG" id="mbe:MBM_07875"/>
<dbReference type="Proteomes" id="UP000006753">
    <property type="component" value="Unassembled WGS sequence"/>
</dbReference>
<feature type="region of interest" description="Disordered" evidence="1">
    <location>
        <begin position="1005"/>
        <end position="1037"/>
    </location>
</feature>
<dbReference type="HOGENOM" id="CLU_275206_0_0_1"/>
<evidence type="ECO:0000313" key="2">
    <source>
        <dbReference type="EMBL" id="EKD13674.1"/>
    </source>
</evidence>
<evidence type="ECO:0000256" key="1">
    <source>
        <dbReference type="SAM" id="MobiDB-lite"/>
    </source>
</evidence>
<sequence>MLFIGWIWRRGSIQRILGGFKGSRVTALQRRETSVPVRLPFDLWFGIRRSFAIDVGDVWMAVAGRGSKGHVPSWISVDTTELQAIFEETAPSDPCRANHIIHKSSAKFREILEGDKECGTDTESERIQEKKSSSTLKAVTQKLKKHLSKEDGVSKRMSRQSIGTSEEEVERRAELRRIRERRIREELSNEGCYDDDAKSLPSSPGTPLRNDRPSWIPGQYVPLPTLDLPALDPLAHKPLLATDSTAKTPGCQSDPASPSTAMINSTVSTSVSRRCSLPALSDAGTELDKPIAYLPTRKRGSSVAEVPAAPIIAAQRLPSLTDPLISAWRLSFSADKRGEHLRKLSGQAVPITLNPELLREKSPPVDRWLHSQGLRSPSRAFTESDDDGIAGNSESQTVQCHAHDDFGGVDGVKDNLTAVHLHDMNISERLASKGLQSSASSPQLSSWGSHQRDVDSISNISQAAMAERSRFLRTTSDSAHLSDQIPNSWGAVIEHRSSSIYPSDPILRDARFVHRGVLFTILLRALANNVLAAESPPPLACLTRSATANCSSASLSVPLSRQNHHSNHDDSSLLASETASFRERELELSLIETRFASSEIVKSRNSPVPSRFKEEFDMESEAPPEPQHRKPSVFNKLATKFAVKTYDGTSKIEELLDVPIPNFNAESLRTPRGSSRVTTSSGVDRAGTNNPLAEFEDSAHMWTKAIKKDDRAEDVAKNLRLPGKQASGARKKSAMEDDIPKSAFDTIFGGLAKNKKKKVDISDHKSAAEEYNARFQERLAVKELVLGSWEDEMAATAAKAKTKSKNIVKNYKLTGPDKRYPATWSRFDSESRVERCISAGAMDRVNVKDFAVLGHRDDGEIIWCLEHDDDGHHAEIEIVHEGLTGRLGNKIKHKAYRFDTQDEQSQQTSGRRGSLSVAGELEYPELEVLPFTLRTQEEMVAEIDAEQELERKKQEQEKEAKKQHIPKLAVRHKVNVDGSLDVQLDTATDGVSIADPRFYEDCVVHPGLDSKSPGPNTTEDGGLGVLKTRGRGGEDEVEGIADPRFYEDCVINPVLDDNAADAYKRLGISTFESSKRKGNFRTWSAKDWEGSSEHMQRAGSAHVRGSAGMGPSLMKRSRNASMGTMVLRKSTDDYFESVERMERRERERVLSVAEVAWGEGK</sequence>
<dbReference type="AlphaFoldDB" id="K1XMK2"/>
<dbReference type="OrthoDB" id="3437384at2759"/>
<dbReference type="OMA" id="GREINYM"/>
<feature type="region of interest" description="Disordered" evidence="1">
    <location>
        <begin position="189"/>
        <end position="213"/>
    </location>
</feature>
<gene>
    <name evidence="2" type="ORF">MBM_07875</name>
</gene>
<feature type="region of interest" description="Disordered" evidence="1">
    <location>
        <begin position="667"/>
        <end position="691"/>
    </location>
</feature>
<dbReference type="InParanoid" id="K1XMK2"/>
<feature type="compositionally biased region" description="Low complexity" evidence="1">
    <location>
        <begin position="437"/>
        <end position="449"/>
    </location>
</feature>
<evidence type="ECO:0000313" key="3">
    <source>
        <dbReference type="Proteomes" id="UP000006753"/>
    </source>
</evidence>
<organism evidence="2 3">
    <name type="scientific">Marssonina brunnea f. sp. multigermtubi (strain MB_m1)</name>
    <name type="common">Marssonina leaf spot fungus</name>
    <dbReference type="NCBI Taxonomy" id="1072389"/>
    <lineage>
        <taxon>Eukaryota</taxon>
        <taxon>Fungi</taxon>
        <taxon>Dikarya</taxon>
        <taxon>Ascomycota</taxon>
        <taxon>Pezizomycotina</taxon>
        <taxon>Leotiomycetes</taxon>
        <taxon>Helotiales</taxon>
        <taxon>Drepanopezizaceae</taxon>
        <taxon>Drepanopeziza</taxon>
    </lineage>
</organism>
<name>K1XMK2_MARBU</name>